<keyword evidence="5 7" id="KW-1133">Transmembrane helix</keyword>
<evidence type="ECO:0000256" key="5">
    <source>
        <dbReference type="ARBA" id="ARBA00022989"/>
    </source>
</evidence>
<dbReference type="Pfam" id="PF01252">
    <property type="entry name" value="Peptidase_A8"/>
    <property type="match status" value="1"/>
</dbReference>
<keyword evidence="1" id="KW-1003">Cell membrane</keyword>
<accession>A0A0F8ZV56</accession>
<evidence type="ECO:0000256" key="7">
    <source>
        <dbReference type="SAM" id="Phobius"/>
    </source>
</evidence>
<evidence type="ECO:0000256" key="6">
    <source>
        <dbReference type="ARBA" id="ARBA00023136"/>
    </source>
</evidence>
<feature type="transmembrane region" description="Helical" evidence="7">
    <location>
        <begin position="30"/>
        <end position="51"/>
    </location>
</feature>
<evidence type="ECO:0000256" key="2">
    <source>
        <dbReference type="ARBA" id="ARBA00022670"/>
    </source>
</evidence>
<dbReference type="EMBL" id="LAZR01045894">
    <property type="protein sequence ID" value="KKK97788.1"/>
    <property type="molecule type" value="Genomic_DNA"/>
</dbReference>
<evidence type="ECO:0000256" key="1">
    <source>
        <dbReference type="ARBA" id="ARBA00022475"/>
    </source>
</evidence>
<evidence type="ECO:0000256" key="4">
    <source>
        <dbReference type="ARBA" id="ARBA00022801"/>
    </source>
</evidence>
<sequence>LVLGGAIGNLWDRILLGYVVDFVDIYYRHYHWPAFNVADTSITLGALLLILESLLASKKKKLDCNHD</sequence>
<evidence type="ECO:0008006" key="9">
    <source>
        <dbReference type="Google" id="ProtNLM"/>
    </source>
</evidence>
<dbReference type="GO" id="GO:0016020">
    <property type="term" value="C:membrane"/>
    <property type="evidence" value="ECO:0007669"/>
    <property type="project" value="InterPro"/>
</dbReference>
<comment type="caution">
    <text evidence="8">The sequence shown here is derived from an EMBL/GenBank/DDBJ whole genome shotgun (WGS) entry which is preliminary data.</text>
</comment>
<reference evidence="8" key="1">
    <citation type="journal article" date="2015" name="Nature">
        <title>Complex archaea that bridge the gap between prokaryotes and eukaryotes.</title>
        <authorList>
            <person name="Spang A."/>
            <person name="Saw J.H."/>
            <person name="Jorgensen S.L."/>
            <person name="Zaremba-Niedzwiedzka K."/>
            <person name="Martijn J."/>
            <person name="Lind A.E."/>
            <person name="van Eijk R."/>
            <person name="Schleper C."/>
            <person name="Guy L."/>
            <person name="Ettema T.J."/>
        </authorList>
    </citation>
    <scope>NUCLEOTIDE SEQUENCE</scope>
</reference>
<organism evidence="8">
    <name type="scientific">marine sediment metagenome</name>
    <dbReference type="NCBI Taxonomy" id="412755"/>
    <lineage>
        <taxon>unclassified sequences</taxon>
        <taxon>metagenomes</taxon>
        <taxon>ecological metagenomes</taxon>
    </lineage>
</organism>
<keyword evidence="4" id="KW-0378">Hydrolase</keyword>
<proteinExistence type="predicted"/>
<dbReference type="GO" id="GO:0004190">
    <property type="term" value="F:aspartic-type endopeptidase activity"/>
    <property type="evidence" value="ECO:0007669"/>
    <property type="project" value="InterPro"/>
</dbReference>
<name>A0A0F8ZV56_9ZZZZ</name>
<dbReference type="GO" id="GO:0006508">
    <property type="term" value="P:proteolysis"/>
    <property type="evidence" value="ECO:0007669"/>
    <property type="project" value="UniProtKB-KW"/>
</dbReference>
<keyword evidence="6 7" id="KW-0472">Membrane</keyword>
<evidence type="ECO:0000256" key="3">
    <source>
        <dbReference type="ARBA" id="ARBA00022692"/>
    </source>
</evidence>
<keyword evidence="2" id="KW-0645">Protease</keyword>
<evidence type="ECO:0000313" key="8">
    <source>
        <dbReference type="EMBL" id="KKK97788.1"/>
    </source>
</evidence>
<dbReference type="PANTHER" id="PTHR33695:SF1">
    <property type="entry name" value="LIPOPROTEIN SIGNAL PEPTIDASE"/>
    <property type="match status" value="1"/>
</dbReference>
<dbReference type="PANTHER" id="PTHR33695">
    <property type="entry name" value="LIPOPROTEIN SIGNAL PEPTIDASE"/>
    <property type="match status" value="1"/>
</dbReference>
<protein>
    <recommendedName>
        <fullName evidence="9">Lipoprotein signal peptidase</fullName>
    </recommendedName>
</protein>
<keyword evidence="3 7" id="KW-0812">Transmembrane</keyword>
<dbReference type="InterPro" id="IPR001872">
    <property type="entry name" value="Peptidase_A8"/>
</dbReference>
<gene>
    <name evidence="8" type="ORF">LCGC14_2649270</name>
</gene>
<dbReference type="AlphaFoldDB" id="A0A0F8ZV56"/>
<feature type="non-terminal residue" evidence="8">
    <location>
        <position position="1"/>
    </location>
</feature>